<evidence type="ECO:0000313" key="4">
    <source>
        <dbReference type="Proteomes" id="UP001054846"/>
    </source>
</evidence>
<dbReference type="SUPFAM" id="SSF54593">
    <property type="entry name" value="Glyoxalase/Bleomycin resistance protein/Dihydroxybiphenyl dioxygenase"/>
    <property type="match status" value="1"/>
</dbReference>
<organism evidence="3 4">
    <name type="scientific">Gloeobacter morelensis MG652769</name>
    <dbReference type="NCBI Taxonomy" id="2781736"/>
    <lineage>
        <taxon>Bacteria</taxon>
        <taxon>Bacillati</taxon>
        <taxon>Cyanobacteriota</taxon>
        <taxon>Cyanophyceae</taxon>
        <taxon>Gloeobacterales</taxon>
        <taxon>Gloeobacteraceae</taxon>
        <taxon>Gloeobacter</taxon>
        <taxon>Gloeobacter morelensis</taxon>
    </lineage>
</organism>
<dbReference type="EMBL" id="CP063845">
    <property type="protein sequence ID" value="UFP95218.1"/>
    <property type="molecule type" value="Genomic_DNA"/>
</dbReference>
<dbReference type="Pfam" id="PF00903">
    <property type="entry name" value="Glyoxalase"/>
    <property type="match status" value="1"/>
</dbReference>
<keyword evidence="1" id="KW-0479">Metal-binding</keyword>
<dbReference type="RefSeq" id="WP_230842446.1">
    <property type="nucleotide sequence ID" value="NZ_CP063845.1"/>
</dbReference>
<accession>A0ABY3PND6</accession>
<reference evidence="3 4" key="1">
    <citation type="journal article" date="2021" name="Genome Biol. Evol.">
        <title>Complete Genome Sequencing of a Novel Gloeobacter Species from a Waterfall Cave in Mexico.</title>
        <authorList>
            <person name="Saw J.H."/>
            <person name="Cardona T."/>
            <person name="Montejano G."/>
        </authorList>
    </citation>
    <scope>NUCLEOTIDE SEQUENCE [LARGE SCALE GENOMIC DNA]</scope>
    <source>
        <strain evidence="3">MG652769</strain>
    </source>
</reference>
<dbReference type="Proteomes" id="UP001054846">
    <property type="component" value="Chromosome"/>
</dbReference>
<name>A0ABY3PND6_9CYAN</name>
<dbReference type="InterPro" id="IPR052164">
    <property type="entry name" value="Anthracycline_SecMetBiosynth"/>
</dbReference>
<protein>
    <submittedName>
        <fullName evidence="3">VOC family protein</fullName>
    </submittedName>
</protein>
<feature type="domain" description="VOC" evidence="2">
    <location>
        <begin position="4"/>
        <end position="113"/>
    </location>
</feature>
<evidence type="ECO:0000259" key="2">
    <source>
        <dbReference type="PROSITE" id="PS51819"/>
    </source>
</evidence>
<dbReference type="InterPro" id="IPR018146">
    <property type="entry name" value="Glyoxalase_1_CS"/>
</dbReference>
<dbReference type="Gene3D" id="3.10.180.10">
    <property type="entry name" value="2,3-Dihydroxybiphenyl 1,2-Dioxygenase, domain 1"/>
    <property type="match status" value="1"/>
</dbReference>
<evidence type="ECO:0000256" key="1">
    <source>
        <dbReference type="ARBA" id="ARBA00022723"/>
    </source>
</evidence>
<sequence>MTVQFRHIMLMVPDVMAAVKFYSEGLGLAVKTASPGWGELETGGTILALHYAENPHPAGASPILSFVVDDLAATVASLEALGARLEGRVREPSFGKVAAMRTPDGHLLSLLQPAPVGAAVGSGAH</sequence>
<keyword evidence="4" id="KW-1185">Reference proteome</keyword>
<dbReference type="PANTHER" id="PTHR33993">
    <property type="entry name" value="GLYOXALASE-RELATED"/>
    <property type="match status" value="1"/>
</dbReference>
<gene>
    <name evidence="3" type="ORF">ISF26_02915</name>
</gene>
<evidence type="ECO:0000313" key="3">
    <source>
        <dbReference type="EMBL" id="UFP95218.1"/>
    </source>
</evidence>
<dbReference type="PROSITE" id="PS51819">
    <property type="entry name" value="VOC"/>
    <property type="match status" value="1"/>
</dbReference>
<dbReference type="InterPro" id="IPR029068">
    <property type="entry name" value="Glyas_Bleomycin-R_OHBP_Dase"/>
</dbReference>
<dbReference type="PROSITE" id="PS00934">
    <property type="entry name" value="GLYOXALASE_I_1"/>
    <property type="match status" value="1"/>
</dbReference>
<dbReference type="InterPro" id="IPR037523">
    <property type="entry name" value="VOC_core"/>
</dbReference>
<proteinExistence type="predicted"/>
<dbReference type="PANTHER" id="PTHR33993:SF14">
    <property type="entry name" value="GB|AAF24581.1"/>
    <property type="match status" value="1"/>
</dbReference>
<dbReference type="InterPro" id="IPR004360">
    <property type="entry name" value="Glyas_Fos-R_dOase_dom"/>
</dbReference>